<sequence length="279" mass="29849">MAADAATNEARAGVQRGTATRAKFDNLPWRSSYGASGISVLDSTIVRLGAREGSVTGERVTGSGQREEEDWPAPSLPHSQVLPLLLLLAESFSESPSEERDRAPAIDSLYGNGFSCTESSAGKRAARCVSLEACLRDTFGEDREKTRPFRRPQSPEAKAAPGPGGRRVAWPGDTSAGGRGWARPKASDMGRKPVLDQADADTRPKELRGATKRETVSGRRSDDPKARGMKDEPEPEAAEAEGGGEEASARRKAESEAQQEEGDMEMFAATVRACVRVSC</sequence>
<keyword evidence="3" id="KW-1185">Reference proteome</keyword>
<organism evidence="2 3">
    <name type="scientific">Marchantia polymorpha subsp. ruderalis</name>
    <dbReference type="NCBI Taxonomy" id="1480154"/>
    <lineage>
        <taxon>Eukaryota</taxon>
        <taxon>Viridiplantae</taxon>
        <taxon>Streptophyta</taxon>
        <taxon>Embryophyta</taxon>
        <taxon>Marchantiophyta</taxon>
        <taxon>Marchantiopsida</taxon>
        <taxon>Marchantiidae</taxon>
        <taxon>Marchantiales</taxon>
        <taxon>Marchantiaceae</taxon>
        <taxon>Marchantia</taxon>
    </lineage>
</organism>
<gene>
    <name evidence="2" type="ORF">AXG93_4101s1060</name>
</gene>
<protein>
    <submittedName>
        <fullName evidence="2">Uncharacterized protein</fullName>
    </submittedName>
</protein>
<comment type="caution">
    <text evidence="2">The sequence shown here is derived from an EMBL/GenBank/DDBJ whole genome shotgun (WGS) entry which is preliminary data.</text>
</comment>
<dbReference type="EMBL" id="LVLJ01004129">
    <property type="protein sequence ID" value="OAE18119.1"/>
    <property type="molecule type" value="Genomic_DNA"/>
</dbReference>
<feature type="region of interest" description="Disordered" evidence="1">
    <location>
        <begin position="53"/>
        <end position="75"/>
    </location>
</feature>
<feature type="region of interest" description="Disordered" evidence="1">
    <location>
        <begin position="143"/>
        <end position="264"/>
    </location>
</feature>
<evidence type="ECO:0000256" key="1">
    <source>
        <dbReference type="SAM" id="MobiDB-lite"/>
    </source>
</evidence>
<evidence type="ECO:0000313" key="3">
    <source>
        <dbReference type="Proteomes" id="UP000077202"/>
    </source>
</evidence>
<reference evidence="2" key="1">
    <citation type="submission" date="2016-03" db="EMBL/GenBank/DDBJ databases">
        <title>Mechanisms controlling the formation of the plant cell surface in tip-growing cells are functionally conserved among land plants.</title>
        <authorList>
            <person name="Honkanen S."/>
            <person name="Jones V.A."/>
            <person name="Morieri G."/>
            <person name="Champion C."/>
            <person name="Hetherington A.J."/>
            <person name="Kelly S."/>
            <person name="Saint-Marcoux D."/>
            <person name="Proust H."/>
            <person name="Prescott H."/>
            <person name="Dolan L."/>
        </authorList>
    </citation>
    <scope>NUCLEOTIDE SEQUENCE [LARGE SCALE GENOMIC DNA]</scope>
    <source>
        <tissue evidence="2">Whole gametophyte</tissue>
    </source>
</reference>
<evidence type="ECO:0000313" key="2">
    <source>
        <dbReference type="EMBL" id="OAE18119.1"/>
    </source>
</evidence>
<name>A0A176VB52_MARPO</name>
<proteinExistence type="predicted"/>
<dbReference type="Proteomes" id="UP000077202">
    <property type="component" value="Unassembled WGS sequence"/>
</dbReference>
<dbReference type="AlphaFoldDB" id="A0A176VB52"/>
<feature type="compositionally biased region" description="Basic and acidic residues" evidence="1">
    <location>
        <begin position="185"/>
        <end position="232"/>
    </location>
</feature>
<accession>A0A176VB52</accession>
<feature type="compositionally biased region" description="Acidic residues" evidence="1">
    <location>
        <begin position="233"/>
        <end position="244"/>
    </location>
</feature>